<evidence type="ECO:0000313" key="1">
    <source>
        <dbReference type="EMBL" id="KAJ1680108.1"/>
    </source>
</evidence>
<dbReference type="EMBL" id="JAMZIH010000045">
    <property type="protein sequence ID" value="KAJ1680108.1"/>
    <property type="molecule type" value="Genomic_DNA"/>
</dbReference>
<reference evidence="1" key="1">
    <citation type="submission" date="2022-06" db="EMBL/GenBank/DDBJ databases">
        <title>Phylogenomic reconstructions and comparative analyses of Kickxellomycotina fungi.</title>
        <authorList>
            <person name="Reynolds N.K."/>
            <person name="Stajich J.E."/>
            <person name="Barry K."/>
            <person name="Grigoriev I.V."/>
            <person name="Crous P."/>
            <person name="Smith M.E."/>
        </authorList>
    </citation>
    <scope>NUCLEOTIDE SEQUENCE</scope>
    <source>
        <strain evidence="1">RSA 2271</strain>
    </source>
</reference>
<dbReference type="Proteomes" id="UP001145114">
    <property type="component" value="Unassembled WGS sequence"/>
</dbReference>
<evidence type="ECO:0000313" key="2">
    <source>
        <dbReference type="Proteomes" id="UP001145114"/>
    </source>
</evidence>
<accession>A0ACC1HY91</accession>
<sequence length="686" mass="73453">QQQGSRPRTTPLRSIHVPSSNTVRPCDSSDTLFEPISTAMPSPSTENHDVFPRDTLVADPEDWSFMSPPHPSSPESLLNSSAKRSAGGCSNGGTSTTWRNNLTLVDSPSSPTKGKSTNAADSTTTTTPPSRSGFHRAPLPFSFFEQHTTASPVVAAKFITDSMAPTGKSARSHYLRQRRIQSALAMVKDLKATRGWTLPPPPRFDLELNSTCPVKGNSLDMVVPRPAPNASGRRTSKVLQSGGGSIPAAFPINISDVVGPLPPTIISSCSSSLARQGAADTKSSARLLWIYALKRIPFIPRCLSAAYAFQVAAMTRIRVIGGDRPLFWSLGRDEGISLLLGSDCWVSATGLESLAIVNVGISQLPIGIKGHSSLRDLDLTDNWIGAVPAWISTITNLAILRLRGNPIASMPTTLVTGCRNLRVLDIDHLPRRGLGVEHSIAHASEAELRLSLIERIKRRAFSHVQASLAVVSRPASQHRHSQDELNRSVKLLQIYSEIIQRVAQNESLPSLNRLARPPPHSSSAATDGVGGRKTRPLPPSSTVVATPTDKWERQLLVGNSSSSSGSSSNTSEKPSTRSSPSPRAAVTRSQGTRYPNLSIHSLSPLSSATTAATLLKPQRAFTVAPATGLHSSLLEPATFNYHRRYCQKEEGVEAADNGSGPTPSPHTFQMSSPPPPAATVTKILVQ</sequence>
<organism evidence="1 2">
    <name type="scientific">Spiromyces aspiralis</name>
    <dbReference type="NCBI Taxonomy" id="68401"/>
    <lineage>
        <taxon>Eukaryota</taxon>
        <taxon>Fungi</taxon>
        <taxon>Fungi incertae sedis</taxon>
        <taxon>Zoopagomycota</taxon>
        <taxon>Kickxellomycotina</taxon>
        <taxon>Kickxellomycetes</taxon>
        <taxon>Kickxellales</taxon>
        <taxon>Kickxellaceae</taxon>
        <taxon>Spiromyces</taxon>
    </lineage>
</organism>
<protein>
    <submittedName>
        <fullName evidence="1">Uncharacterized protein</fullName>
    </submittedName>
</protein>
<feature type="non-terminal residue" evidence="1">
    <location>
        <position position="1"/>
    </location>
</feature>
<comment type="caution">
    <text evidence="1">The sequence shown here is derived from an EMBL/GenBank/DDBJ whole genome shotgun (WGS) entry which is preliminary data.</text>
</comment>
<proteinExistence type="predicted"/>
<gene>
    <name evidence="1" type="ORF">EV182_000670</name>
</gene>
<keyword evidence="2" id="KW-1185">Reference proteome</keyword>
<name>A0ACC1HY91_9FUNG</name>